<keyword evidence="3" id="KW-0238">DNA-binding</keyword>
<sequence length="222" mass="23417">MPSSSIRVMVADDHDAFRSGIVTLLESAPDISVVGEAADGPSALEVAAATRPDVVLTDVRMPGATGIEITPQLCEAGIRVLAISAFGLDDYVLDAITAGADGYLVKTERPANIIAAVRSVSQGEAALSNETTTAVITALRQRAEREKGAAQSRQDTPADESIHLTDREEEVLALVADGHSNRSIAATLFIGEATVKTHLGNLFTKLGATSRMQAAVWHHQHR</sequence>
<keyword evidence="4" id="KW-0804">Transcription</keyword>
<feature type="region of interest" description="Disordered" evidence="6">
    <location>
        <begin position="143"/>
        <end position="163"/>
    </location>
</feature>
<evidence type="ECO:0000256" key="1">
    <source>
        <dbReference type="ARBA" id="ARBA00022553"/>
    </source>
</evidence>
<dbReference type="CDD" id="cd17535">
    <property type="entry name" value="REC_NarL-like"/>
    <property type="match status" value="1"/>
</dbReference>
<dbReference type="GO" id="GO:0006355">
    <property type="term" value="P:regulation of DNA-templated transcription"/>
    <property type="evidence" value="ECO:0007669"/>
    <property type="project" value="InterPro"/>
</dbReference>
<evidence type="ECO:0000313" key="10">
    <source>
        <dbReference type="Proteomes" id="UP000823858"/>
    </source>
</evidence>
<dbReference type="GO" id="GO:0003677">
    <property type="term" value="F:DNA binding"/>
    <property type="evidence" value="ECO:0007669"/>
    <property type="project" value="UniProtKB-KW"/>
</dbReference>
<dbReference type="PANTHER" id="PTHR43214">
    <property type="entry name" value="TWO-COMPONENT RESPONSE REGULATOR"/>
    <property type="match status" value="1"/>
</dbReference>
<evidence type="ECO:0000256" key="5">
    <source>
        <dbReference type="PROSITE-ProRule" id="PRU00169"/>
    </source>
</evidence>
<dbReference type="SUPFAM" id="SSF52172">
    <property type="entry name" value="CheY-like"/>
    <property type="match status" value="1"/>
</dbReference>
<evidence type="ECO:0000313" key="9">
    <source>
        <dbReference type="EMBL" id="HJC84968.1"/>
    </source>
</evidence>
<feature type="domain" description="Response regulatory" evidence="8">
    <location>
        <begin position="7"/>
        <end position="121"/>
    </location>
</feature>
<dbReference type="InterPro" id="IPR001789">
    <property type="entry name" value="Sig_transdc_resp-reg_receiver"/>
</dbReference>
<feature type="domain" description="HTH luxR-type" evidence="7">
    <location>
        <begin position="157"/>
        <end position="222"/>
    </location>
</feature>
<evidence type="ECO:0000259" key="8">
    <source>
        <dbReference type="PROSITE" id="PS50110"/>
    </source>
</evidence>
<dbReference type="GO" id="GO:0000160">
    <property type="term" value="P:phosphorelay signal transduction system"/>
    <property type="evidence" value="ECO:0007669"/>
    <property type="project" value="InterPro"/>
</dbReference>
<organism evidence="9 10">
    <name type="scientific">Candidatus Corynebacterium faecigallinarum</name>
    <dbReference type="NCBI Taxonomy" id="2838528"/>
    <lineage>
        <taxon>Bacteria</taxon>
        <taxon>Bacillati</taxon>
        <taxon>Actinomycetota</taxon>
        <taxon>Actinomycetes</taxon>
        <taxon>Mycobacteriales</taxon>
        <taxon>Corynebacteriaceae</taxon>
        <taxon>Corynebacterium</taxon>
    </lineage>
</organism>
<keyword evidence="1 5" id="KW-0597">Phosphoprotein</keyword>
<gene>
    <name evidence="9" type="ORF">H9751_05405</name>
</gene>
<protein>
    <submittedName>
        <fullName evidence="9">Response regulator transcription factor</fullName>
    </submittedName>
</protein>
<dbReference type="InterPro" id="IPR000792">
    <property type="entry name" value="Tscrpt_reg_LuxR_C"/>
</dbReference>
<comment type="caution">
    <text evidence="9">The sequence shown here is derived from an EMBL/GenBank/DDBJ whole genome shotgun (WGS) entry which is preliminary data.</text>
</comment>
<name>A0A9D2QF57_9CORY</name>
<evidence type="ECO:0000256" key="6">
    <source>
        <dbReference type="SAM" id="MobiDB-lite"/>
    </source>
</evidence>
<dbReference type="SMART" id="SM00421">
    <property type="entry name" value="HTH_LUXR"/>
    <property type="match status" value="1"/>
</dbReference>
<dbReference type="Gene3D" id="3.40.50.2300">
    <property type="match status" value="1"/>
</dbReference>
<reference evidence="9" key="2">
    <citation type="submission" date="2021-04" db="EMBL/GenBank/DDBJ databases">
        <authorList>
            <person name="Gilroy R."/>
        </authorList>
    </citation>
    <scope>NUCLEOTIDE SEQUENCE</scope>
    <source>
        <strain evidence="9">ChiHjej13B12-4958</strain>
    </source>
</reference>
<dbReference type="PROSITE" id="PS00622">
    <property type="entry name" value="HTH_LUXR_1"/>
    <property type="match status" value="1"/>
</dbReference>
<dbReference type="InterPro" id="IPR011006">
    <property type="entry name" value="CheY-like_superfamily"/>
</dbReference>
<keyword evidence="2" id="KW-0805">Transcription regulation</keyword>
<dbReference type="AlphaFoldDB" id="A0A9D2QF57"/>
<accession>A0A9D2QF57</accession>
<dbReference type="InterPro" id="IPR016032">
    <property type="entry name" value="Sig_transdc_resp-reg_C-effctor"/>
</dbReference>
<dbReference type="SUPFAM" id="SSF46894">
    <property type="entry name" value="C-terminal effector domain of the bipartite response regulators"/>
    <property type="match status" value="1"/>
</dbReference>
<evidence type="ECO:0000256" key="2">
    <source>
        <dbReference type="ARBA" id="ARBA00023015"/>
    </source>
</evidence>
<dbReference type="PROSITE" id="PS50043">
    <property type="entry name" value="HTH_LUXR_2"/>
    <property type="match status" value="1"/>
</dbReference>
<evidence type="ECO:0000259" key="7">
    <source>
        <dbReference type="PROSITE" id="PS50043"/>
    </source>
</evidence>
<reference evidence="9" key="1">
    <citation type="journal article" date="2021" name="PeerJ">
        <title>Extensive microbial diversity within the chicken gut microbiome revealed by metagenomics and culture.</title>
        <authorList>
            <person name="Gilroy R."/>
            <person name="Ravi A."/>
            <person name="Getino M."/>
            <person name="Pursley I."/>
            <person name="Horton D.L."/>
            <person name="Alikhan N.F."/>
            <person name="Baker D."/>
            <person name="Gharbi K."/>
            <person name="Hall N."/>
            <person name="Watson M."/>
            <person name="Adriaenssens E.M."/>
            <person name="Foster-Nyarko E."/>
            <person name="Jarju S."/>
            <person name="Secka A."/>
            <person name="Antonio M."/>
            <person name="Oren A."/>
            <person name="Chaudhuri R.R."/>
            <person name="La Ragione R."/>
            <person name="Hildebrand F."/>
            <person name="Pallen M.J."/>
        </authorList>
    </citation>
    <scope>NUCLEOTIDE SEQUENCE</scope>
    <source>
        <strain evidence="9">ChiHjej13B12-4958</strain>
    </source>
</reference>
<dbReference type="PRINTS" id="PR00038">
    <property type="entry name" value="HTHLUXR"/>
</dbReference>
<dbReference type="EMBL" id="DWVP01000013">
    <property type="protein sequence ID" value="HJC84968.1"/>
    <property type="molecule type" value="Genomic_DNA"/>
</dbReference>
<feature type="modified residue" description="4-aspartylphosphate" evidence="5">
    <location>
        <position position="58"/>
    </location>
</feature>
<dbReference type="InterPro" id="IPR058245">
    <property type="entry name" value="NreC/VraR/RcsB-like_REC"/>
</dbReference>
<dbReference type="PANTHER" id="PTHR43214:SF24">
    <property type="entry name" value="TRANSCRIPTIONAL REGULATORY PROTEIN NARL-RELATED"/>
    <property type="match status" value="1"/>
</dbReference>
<dbReference type="CDD" id="cd06170">
    <property type="entry name" value="LuxR_C_like"/>
    <property type="match status" value="1"/>
</dbReference>
<proteinExistence type="predicted"/>
<dbReference type="InterPro" id="IPR039420">
    <property type="entry name" value="WalR-like"/>
</dbReference>
<evidence type="ECO:0000256" key="4">
    <source>
        <dbReference type="ARBA" id="ARBA00023163"/>
    </source>
</evidence>
<dbReference type="Pfam" id="PF00072">
    <property type="entry name" value="Response_reg"/>
    <property type="match status" value="1"/>
</dbReference>
<dbReference type="Proteomes" id="UP000823858">
    <property type="component" value="Unassembled WGS sequence"/>
</dbReference>
<dbReference type="SMART" id="SM00448">
    <property type="entry name" value="REC"/>
    <property type="match status" value="1"/>
</dbReference>
<dbReference type="PROSITE" id="PS50110">
    <property type="entry name" value="RESPONSE_REGULATORY"/>
    <property type="match status" value="1"/>
</dbReference>
<evidence type="ECO:0000256" key="3">
    <source>
        <dbReference type="ARBA" id="ARBA00023125"/>
    </source>
</evidence>
<dbReference type="Pfam" id="PF00196">
    <property type="entry name" value="GerE"/>
    <property type="match status" value="1"/>
</dbReference>